<evidence type="ECO:0000256" key="1">
    <source>
        <dbReference type="ARBA" id="ARBA00004138"/>
    </source>
</evidence>
<dbReference type="InterPro" id="IPR027012">
    <property type="entry name" value="Enkurin_dom"/>
</dbReference>
<feature type="region of interest" description="Disordered" evidence="6">
    <location>
        <begin position="64"/>
        <end position="96"/>
    </location>
</feature>
<organism evidence="8 9">
    <name type="scientific">Calicophoron daubneyi</name>
    <name type="common">Rumen fluke</name>
    <name type="synonym">Paramphistomum daubneyi</name>
    <dbReference type="NCBI Taxonomy" id="300641"/>
    <lineage>
        <taxon>Eukaryota</taxon>
        <taxon>Metazoa</taxon>
        <taxon>Spiralia</taxon>
        <taxon>Lophotrochozoa</taxon>
        <taxon>Platyhelminthes</taxon>
        <taxon>Trematoda</taxon>
        <taxon>Digenea</taxon>
        <taxon>Plagiorchiida</taxon>
        <taxon>Pronocephalata</taxon>
        <taxon>Paramphistomoidea</taxon>
        <taxon>Paramphistomidae</taxon>
        <taxon>Calicophoron</taxon>
    </lineage>
</organism>
<dbReference type="AlphaFoldDB" id="A0AAV2TFL6"/>
<feature type="domain" description="Enkurin" evidence="7">
    <location>
        <begin position="164"/>
        <end position="256"/>
    </location>
</feature>
<dbReference type="Proteomes" id="UP001497525">
    <property type="component" value="Unassembled WGS sequence"/>
</dbReference>
<dbReference type="InterPro" id="IPR052102">
    <property type="entry name" value="Enkurin_domain-protein"/>
</dbReference>
<dbReference type="PANTHER" id="PTHR21490:SF0">
    <property type="entry name" value="ENKURIN"/>
    <property type="match status" value="1"/>
</dbReference>
<evidence type="ECO:0000256" key="5">
    <source>
        <dbReference type="ARBA" id="ARBA00023273"/>
    </source>
</evidence>
<sequence>MTQENILNLIYKEPPRKIKSARYASCFRPSVINEYRSNKHQWKSIGQAKVPIPDPKSFLKRRATTERKAVSAEAPRKGTFHECGVKNRKPKLPNSQNLTTENLQSDKNYVAENLKQALRMVPRRPAKYSVDTRLGHKIDLEKSGLELVYIQKENLGDLPEYISKRRREVDTAIWQYNQYVEQMQQRNALKKVADEEKKALLKGLKDQWLLRYKQYQTLSVMIDTAPQVQRKMRLEKEMSELENDIELIERYQVIYIAN</sequence>
<comment type="subcellular location">
    <subcellularLocation>
        <location evidence="1">Cell projection</location>
        <location evidence="1">Cilium</location>
    </subcellularLocation>
    <subcellularLocation>
        <location evidence="2">Cytoplasm</location>
        <location evidence="2">Cytoskeleton</location>
    </subcellularLocation>
</comment>
<evidence type="ECO:0000313" key="8">
    <source>
        <dbReference type="EMBL" id="CAL5135273.1"/>
    </source>
</evidence>
<evidence type="ECO:0000313" key="9">
    <source>
        <dbReference type="Proteomes" id="UP001497525"/>
    </source>
</evidence>
<dbReference type="EMBL" id="CAXLJL010000256">
    <property type="protein sequence ID" value="CAL5135273.1"/>
    <property type="molecule type" value="Genomic_DNA"/>
</dbReference>
<reference evidence="8" key="1">
    <citation type="submission" date="2024-06" db="EMBL/GenBank/DDBJ databases">
        <authorList>
            <person name="Liu X."/>
            <person name="Lenzi L."/>
            <person name="Haldenby T S."/>
            <person name="Uol C."/>
        </authorList>
    </citation>
    <scope>NUCLEOTIDE SEQUENCE</scope>
</reference>
<keyword evidence="4" id="KW-0206">Cytoskeleton</keyword>
<name>A0AAV2TFL6_CALDB</name>
<proteinExistence type="predicted"/>
<evidence type="ECO:0000256" key="6">
    <source>
        <dbReference type="SAM" id="MobiDB-lite"/>
    </source>
</evidence>
<evidence type="ECO:0000256" key="4">
    <source>
        <dbReference type="ARBA" id="ARBA00023212"/>
    </source>
</evidence>
<accession>A0AAV2TFL6</accession>
<comment type="caution">
    <text evidence="8">The sequence shown here is derived from an EMBL/GenBank/DDBJ whole genome shotgun (WGS) entry which is preliminary data.</text>
</comment>
<evidence type="ECO:0000259" key="7">
    <source>
        <dbReference type="PROSITE" id="PS51665"/>
    </source>
</evidence>
<keyword evidence="3" id="KW-0963">Cytoplasm</keyword>
<dbReference type="GO" id="GO:0005516">
    <property type="term" value="F:calmodulin binding"/>
    <property type="evidence" value="ECO:0007669"/>
    <property type="project" value="TreeGrafter"/>
</dbReference>
<dbReference type="Pfam" id="PF13864">
    <property type="entry name" value="Enkurin"/>
    <property type="match status" value="1"/>
</dbReference>
<protein>
    <recommendedName>
        <fullName evidence="7">Enkurin domain-containing protein</fullName>
    </recommendedName>
</protein>
<evidence type="ECO:0000256" key="3">
    <source>
        <dbReference type="ARBA" id="ARBA00022490"/>
    </source>
</evidence>
<dbReference type="PROSITE" id="PS51665">
    <property type="entry name" value="ENKURIN"/>
    <property type="match status" value="1"/>
</dbReference>
<dbReference type="GO" id="GO:0005879">
    <property type="term" value="C:axonemal microtubule"/>
    <property type="evidence" value="ECO:0007669"/>
    <property type="project" value="TreeGrafter"/>
</dbReference>
<dbReference type="PANTHER" id="PTHR21490">
    <property type="entry name" value="ENKURIN-RELATED"/>
    <property type="match status" value="1"/>
</dbReference>
<gene>
    <name evidence="8" type="ORF">CDAUBV1_LOCUS9443</name>
</gene>
<dbReference type="GO" id="GO:0001669">
    <property type="term" value="C:acrosomal vesicle"/>
    <property type="evidence" value="ECO:0007669"/>
    <property type="project" value="TreeGrafter"/>
</dbReference>
<feature type="compositionally biased region" description="Basic and acidic residues" evidence="6">
    <location>
        <begin position="64"/>
        <end position="85"/>
    </location>
</feature>
<keyword evidence="5" id="KW-0966">Cell projection</keyword>
<evidence type="ECO:0000256" key="2">
    <source>
        <dbReference type="ARBA" id="ARBA00004245"/>
    </source>
</evidence>